<reference evidence="3 4" key="1">
    <citation type="journal article" date="2013" name="BMC Genomics">
        <title>Reconstruction of the lipid metabolism for the microalga Monoraphidium neglectum from its genome sequence reveals characteristics suitable for biofuel production.</title>
        <authorList>
            <person name="Bogen C."/>
            <person name="Al-Dilaimi A."/>
            <person name="Albersmeier A."/>
            <person name="Wichmann J."/>
            <person name="Grundmann M."/>
            <person name="Rupp O."/>
            <person name="Lauersen K.J."/>
            <person name="Blifernez-Klassen O."/>
            <person name="Kalinowski J."/>
            <person name="Goesmann A."/>
            <person name="Mussgnug J.H."/>
            <person name="Kruse O."/>
        </authorList>
    </citation>
    <scope>NUCLEOTIDE SEQUENCE [LARGE SCALE GENOMIC DNA]</scope>
    <source>
        <strain evidence="3 4">SAG 48.87</strain>
    </source>
</reference>
<dbReference type="KEGG" id="mng:MNEG_10068"/>
<organism evidence="3 4">
    <name type="scientific">Monoraphidium neglectum</name>
    <dbReference type="NCBI Taxonomy" id="145388"/>
    <lineage>
        <taxon>Eukaryota</taxon>
        <taxon>Viridiplantae</taxon>
        <taxon>Chlorophyta</taxon>
        <taxon>core chlorophytes</taxon>
        <taxon>Chlorophyceae</taxon>
        <taxon>CS clade</taxon>
        <taxon>Sphaeropleales</taxon>
        <taxon>Selenastraceae</taxon>
        <taxon>Monoraphidium</taxon>
    </lineage>
</organism>
<feature type="region of interest" description="Disordered" evidence="2">
    <location>
        <begin position="277"/>
        <end position="320"/>
    </location>
</feature>
<feature type="compositionally biased region" description="Basic and acidic residues" evidence="2">
    <location>
        <begin position="293"/>
        <end position="320"/>
    </location>
</feature>
<evidence type="ECO:0000313" key="3">
    <source>
        <dbReference type="EMBL" id="KIY97895.1"/>
    </source>
</evidence>
<dbReference type="PROSITE" id="PS51257">
    <property type="entry name" value="PROKAR_LIPOPROTEIN"/>
    <property type="match status" value="1"/>
</dbReference>
<dbReference type="EMBL" id="KK102385">
    <property type="protein sequence ID" value="KIY97895.1"/>
    <property type="molecule type" value="Genomic_DNA"/>
</dbReference>
<accession>A0A0D2MTX7</accession>
<evidence type="ECO:0000256" key="2">
    <source>
        <dbReference type="SAM" id="MobiDB-lite"/>
    </source>
</evidence>
<sequence>MRSTAGSPLSALAAAAAACSDAREFYHLLPGREVVVGAQPLGSKLQLQLQPDLQPELDARREVRALRRRRTQLMQQQLEFERQQLLRPVTSNAVAVSSTGTWPAEGAACQQWHPEEAEDRHRQHHPGFAAGSQKGRRLNRSTASAQQPPWRPPSPQPELQQDAARLSQVIGQEAGIEEAAAVGRRPRAPWCDTLAEDDDDDDEDLGGAGATDMWVWRKGRLALQDDTSLRAHLHSTTCCSMCHGSRLASPDGALGTLQSRASPVRRSLEAVLGDARRSLSSEREAGAQAQAAAEHRAAEQRRARLRRQQAEERGQLRGGRDLVAAKQAKVEATLQV</sequence>
<dbReference type="RefSeq" id="XP_013896915.1">
    <property type="nucleotide sequence ID" value="XM_014041461.1"/>
</dbReference>
<gene>
    <name evidence="3" type="ORF">MNEG_10068</name>
</gene>
<evidence type="ECO:0000256" key="1">
    <source>
        <dbReference type="SAM" id="Coils"/>
    </source>
</evidence>
<evidence type="ECO:0000313" key="4">
    <source>
        <dbReference type="Proteomes" id="UP000054498"/>
    </source>
</evidence>
<dbReference type="Proteomes" id="UP000054498">
    <property type="component" value="Unassembled WGS sequence"/>
</dbReference>
<proteinExistence type="predicted"/>
<keyword evidence="1" id="KW-0175">Coiled coil</keyword>
<feature type="region of interest" description="Disordered" evidence="2">
    <location>
        <begin position="114"/>
        <end position="162"/>
    </location>
</feature>
<protein>
    <submittedName>
        <fullName evidence="3">Uncharacterized protein</fullName>
    </submittedName>
</protein>
<keyword evidence="4" id="KW-1185">Reference proteome</keyword>
<dbReference type="GeneID" id="25727193"/>
<name>A0A0D2MTX7_9CHLO</name>
<feature type="coiled-coil region" evidence="1">
    <location>
        <begin position="56"/>
        <end position="83"/>
    </location>
</feature>
<dbReference type="AlphaFoldDB" id="A0A0D2MTX7"/>